<name>A0A0C3DK18_9AGAM</name>
<feature type="non-terminal residue" evidence="3">
    <location>
        <position position="293"/>
    </location>
</feature>
<proteinExistence type="predicted"/>
<gene>
    <name evidence="3" type="ORF">SCLCIDRAFT_98168</name>
</gene>
<dbReference type="InterPro" id="IPR041078">
    <property type="entry name" value="Plavaka"/>
</dbReference>
<dbReference type="InParanoid" id="A0A0C3DK18"/>
<feature type="region of interest" description="Disordered" evidence="1">
    <location>
        <begin position="92"/>
        <end position="111"/>
    </location>
</feature>
<feature type="compositionally biased region" description="Acidic residues" evidence="1">
    <location>
        <begin position="49"/>
        <end position="59"/>
    </location>
</feature>
<protein>
    <recommendedName>
        <fullName evidence="2">C2H2-type domain-containing protein</fullName>
    </recommendedName>
</protein>
<accession>A0A0C3DK18</accession>
<dbReference type="PROSITE" id="PS00028">
    <property type="entry name" value="ZINC_FINGER_C2H2_1"/>
    <property type="match status" value="1"/>
</dbReference>
<dbReference type="Proteomes" id="UP000053989">
    <property type="component" value="Unassembled WGS sequence"/>
</dbReference>
<feature type="region of interest" description="Disordered" evidence="1">
    <location>
        <begin position="48"/>
        <end position="74"/>
    </location>
</feature>
<reference evidence="3 4" key="1">
    <citation type="submission" date="2014-04" db="EMBL/GenBank/DDBJ databases">
        <authorList>
            <consortium name="DOE Joint Genome Institute"/>
            <person name="Kuo A."/>
            <person name="Kohler A."/>
            <person name="Nagy L.G."/>
            <person name="Floudas D."/>
            <person name="Copeland A."/>
            <person name="Barry K.W."/>
            <person name="Cichocki N."/>
            <person name="Veneault-Fourrey C."/>
            <person name="LaButti K."/>
            <person name="Lindquist E.A."/>
            <person name="Lipzen A."/>
            <person name="Lundell T."/>
            <person name="Morin E."/>
            <person name="Murat C."/>
            <person name="Sun H."/>
            <person name="Tunlid A."/>
            <person name="Henrissat B."/>
            <person name="Grigoriev I.V."/>
            <person name="Hibbett D.S."/>
            <person name="Martin F."/>
            <person name="Nordberg H.P."/>
            <person name="Cantor M.N."/>
            <person name="Hua S.X."/>
        </authorList>
    </citation>
    <scope>NUCLEOTIDE SEQUENCE [LARGE SCALE GENOMIC DNA]</scope>
    <source>
        <strain evidence="3 4">Foug A</strain>
    </source>
</reference>
<dbReference type="InterPro" id="IPR013087">
    <property type="entry name" value="Znf_C2H2_type"/>
</dbReference>
<reference evidence="4" key="2">
    <citation type="submission" date="2015-01" db="EMBL/GenBank/DDBJ databases">
        <title>Evolutionary Origins and Diversification of the Mycorrhizal Mutualists.</title>
        <authorList>
            <consortium name="DOE Joint Genome Institute"/>
            <consortium name="Mycorrhizal Genomics Consortium"/>
            <person name="Kohler A."/>
            <person name="Kuo A."/>
            <person name="Nagy L.G."/>
            <person name="Floudas D."/>
            <person name="Copeland A."/>
            <person name="Barry K.W."/>
            <person name="Cichocki N."/>
            <person name="Veneault-Fourrey C."/>
            <person name="LaButti K."/>
            <person name="Lindquist E.A."/>
            <person name="Lipzen A."/>
            <person name="Lundell T."/>
            <person name="Morin E."/>
            <person name="Murat C."/>
            <person name="Riley R."/>
            <person name="Ohm R."/>
            <person name="Sun H."/>
            <person name="Tunlid A."/>
            <person name="Henrissat B."/>
            <person name="Grigoriev I.V."/>
            <person name="Hibbett D.S."/>
            <person name="Martin F."/>
        </authorList>
    </citation>
    <scope>NUCLEOTIDE SEQUENCE [LARGE SCALE GENOMIC DNA]</scope>
    <source>
        <strain evidence="4">Foug A</strain>
    </source>
</reference>
<dbReference type="AlphaFoldDB" id="A0A0C3DK18"/>
<feature type="domain" description="C2H2-type" evidence="2">
    <location>
        <begin position="6"/>
        <end position="28"/>
    </location>
</feature>
<evidence type="ECO:0000313" key="3">
    <source>
        <dbReference type="EMBL" id="KIM56421.1"/>
    </source>
</evidence>
<dbReference type="OrthoDB" id="2676001at2759"/>
<keyword evidence="4" id="KW-1185">Reference proteome</keyword>
<evidence type="ECO:0000313" key="4">
    <source>
        <dbReference type="Proteomes" id="UP000053989"/>
    </source>
</evidence>
<organism evidence="3 4">
    <name type="scientific">Scleroderma citrinum Foug A</name>
    <dbReference type="NCBI Taxonomy" id="1036808"/>
    <lineage>
        <taxon>Eukaryota</taxon>
        <taxon>Fungi</taxon>
        <taxon>Dikarya</taxon>
        <taxon>Basidiomycota</taxon>
        <taxon>Agaricomycotina</taxon>
        <taxon>Agaricomycetes</taxon>
        <taxon>Agaricomycetidae</taxon>
        <taxon>Boletales</taxon>
        <taxon>Sclerodermatineae</taxon>
        <taxon>Sclerodermataceae</taxon>
        <taxon>Scleroderma</taxon>
    </lineage>
</organism>
<evidence type="ECO:0000259" key="2">
    <source>
        <dbReference type="PROSITE" id="PS00028"/>
    </source>
</evidence>
<sequence length="293" mass="33432">ENHTQCPVCNKHLKTTQGLSAHLRTAKHCSWYKMGKLSELRVSRSLVEDPIETGEEETELPAGPGRSHHREQEPSQVVEDFVNQAFDLVPLEADDTAPGPSRQGRNYGYSQPDDFVDERIEEDPFPTAAKVIQMDHTLHEKWWVLFGHEDSNGDVSMGDAASDGLEFAPFASELDWRVANWAIQEGIGHKSLDRLLAIPGVVESLGLSYHNTCKVHQVVNEIPPWAEWKTQSLWFKSDPQAKHYVHFRNPLDAIRSLLGNPAHAKHIMYKPKKVFVNSKKEKRIYHEMWTGQW</sequence>
<evidence type="ECO:0000256" key="1">
    <source>
        <dbReference type="SAM" id="MobiDB-lite"/>
    </source>
</evidence>
<dbReference type="Pfam" id="PF18759">
    <property type="entry name" value="Plavaka"/>
    <property type="match status" value="1"/>
</dbReference>
<dbReference type="HOGENOM" id="CLU_006344_5_0_1"/>
<feature type="non-terminal residue" evidence="3">
    <location>
        <position position="1"/>
    </location>
</feature>
<dbReference type="EMBL" id="KN822117">
    <property type="protein sequence ID" value="KIM56421.1"/>
    <property type="molecule type" value="Genomic_DNA"/>
</dbReference>